<protein>
    <submittedName>
        <fullName evidence="1">Uncharacterized protein</fullName>
    </submittedName>
</protein>
<name>A0ABY6NWC4_9NOCA</name>
<dbReference type="Proteomes" id="UP001164965">
    <property type="component" value="Chromosome"/>
</dbReference>
<sequence>MVRPSLTLLCGESTDGLGPDLQGLADAHPFHPTAVGSLRIAAAVAAAMG</sequence>
<reference evidence="1" key="1">
    <citation type="submission" date="2022-10" db="EMBL/GenBank/DDBJ databases">
        <title>Rhodococcus sp.75.</title>
        <authorList>
            <person name="Sun M."/>
        </authorList>
    </citation>
    <scope>NUCLEOTIDE SEQUENCE</scope>
    <source>
        <strain evidence="1">75</strain>
    </source>
</reference>
<organism evidence="1 2">
    <name type="scientific">Rhodococcus antarcticus</name>
    <dbReference type="NCBI Taxonomy" id="2987751"/>
    <lineage>
        <taxon>Bacteria</taxon>
        <taxon>Bacillati</taxon>
        <taxon>Actinomycetota</taxon>
        <taxon>Actinomycetes</taxon>
        <taxon>Mycobacteriales</taxon>
        <taxon>Nocardiaceae</taxon>
        <taxon>Rhodococcus</taxon>
    </lineage>
</organism>
<dbReference type="RefSeq" id="WP_265381705.1">
    <property type="nucleotide sequence ID" value="NZ_CP110615.1"/>
</dbReference>
<dbReference type="EMBL" id="CP110615">
    <property type="protein sequence ID" value="UZJ23598.1"/>
    <property type="molecule type" value="Genomic_DNA"/>
</dbReference>
<accession>A0ABY6NWC4</accession>
<evidence type="ECO:0000313" key="1">
    <source>
        <dbReference type="EMBL" id="UZJ23598.1"/>
    </source>
</evidence>
<gene>
    <name evidence="1" type="ORF">RHODO2019_10250</name>
</gene>
<proteinExistence type="predicted"/>
<evidence type="ECO:0000313" key="2">
    <source>
        <dbReference type="Proteomes" id="UP001164965"/>
    </source>
</evidence>
<keyword evidence="2" id="KW-1185">Reference proteome</keyword>